<gene>
    <name evidence="5" type="ORF">K1I41_12280</name>
</gene>
<proteinExistence type="inferred from homology"/>
<dbReference type="InterPro" id="IPR050090">
    <property type="entry name" value="Tyrosine_recombinase_XerCD"/>
</dbReference>
<dbReference type="CDD" id="cd00397">
    <property type="entry name" value="DNA_BRE_C"/>
    <property type="match status" value="1"/>
</dbReference>
<sequence>MSKIFLHLLKVHDLVHDSDINSPKTLLQKKNFSVPKIFTGGVNILLWSKLSEAEKRKALSKSWYIYYSFRDIETGKLKRMPNIKGNANRLKTKSERIAYLVAMRDALEFLLEKGFNPNTDNNIEELLNNNKDSNALKADENTIAMVKPDTIAISKNTIATPKILSIKEAFDFGLNIKKNTIKAISYKNFELRIRKFRKSLDESKPITHITKKVINDYLNEILSKSSARNRNNTRADISTLFQVLEDNEKIPDNIVKRINILKSKPERNKTYTSEMQKDIYSHLEKKDPLLLLFIKFVSYNFLRPVEVCELKIKDIDTVEKKLYLRTKNKAIKIKILPDILMYDLPDLSQFDSDSFLFTPDGLGQAWATEPNNKRDYFSKRFNRVVKKYFNLSKDYGMYSFRHTFITKLYKEMRKTTSQFETKSKLMLITGHTTISALEKYLRDIDAELPEDYSDLLR</sequence>
<keyword evidence="6" id="KW-1185">Reference proteome</keyword>
<dbReference type="EMBL" id="CP080429">
    <property type="protein sequence ID" value="QYJ68283.1"/>
    <property type="molecule type" value="Genomic_DNA"/>
</dbReference>
<keyword evidence="3" id="KW-0233">DNA recombination</keyword>
<dbReference type="SUPFAM" id="SSF56349">
    <property type="entry name" value="DNA breaking-rejoining enzymes"/>
    <property type="match status" value="1"/>
</dbReference>
<dbReference type="InterPro" id="IPR010998">
    <property type="entry name" value="Integrase_recombinase_N"/>
</dbReference>
<dbReference type="InterPro" id="IPR011010">
    <property type="entry name" value="DNA_brk_join_enz"/>
</dbReference>
<evidence type="ECO:0000259" key="4">
    <source>
        <dbReference type="PROSITE" id="PS51898"/>
    </source>
</evidence>
<dbReference type="Gene3D" id="1.10.443.10">
    <property type="entry name" value="Intergrase catalytic core"/>
    <property type="match status" value="1"/>
</dbReference>
<keyword evidence="2" id="KW-0238">DNA-binding</keyword>
<protein>
    <submittedName>
        <fullName evidence="5">Site-specific integrase</fullName>
    </submittedName>
</protein>
<dbReference type="InterPro" id="IPR013762">
    <property type="entry name" value="Integrase-like_cat_sf"/>
</dbReference>
<dbReference type="PROSITE" id="PS51898">
    <property type="entry name" value="TYR_RECOMBINASE"/>
    <property type="match status" value="1"/>
</dbReference>
<evidence type="ECO:0000256" key="2">
    <source>
        <dbReference type="ARBA" id="ARBA00023125"/>
    </source>
</evidence>
<dbReference type="RefSeq" id="WP_220640626.1">
    <property type="nucleotide sequence ID" value="NZ_CP080429.1"/>
</dbReference>
<dbReference type="Proteomes" id="UP000825381">
    <property type="component" value="Chromosome"/>
</dbReference>
<organism evidence="5 6">
    <name type="scientific">Flavobacterium litorale</name>
    <dbReference type="NCBI Taxonomy" id="2856519"/>
    <lineage>
        <taxon>Bacteria</taxon>
        <taxon>Pseudomonadati</taxon>
        <taxon>Bacteroidota</taxon>
        <taxon>Flavobacteriia</taxon>
        <taxon>Flavobacteriales</taxon>
        <taxon>Flavobacteriaceae</taxon>
        <taxon>Flavobacterium</taxon>
    </lineage>
</organism>
<evidence type="ECO:0000256" key="1">
    <source>
        <dbReference type="ARBA" id="ARBA00008857"/>
    </source>
</evidence>
<name>A0ABX8V618_9FLAO</name>
<dbReference type="PANTHER" id="PTHR30349:SF41">
    <property type="entry name" value="INTEGRASE_RECOMBINASE PROTEIN MJ0367-RELATED"/>
    <property type="match status" value="1"/>
</dbReference>
<dbReference type="InterPro" id="IPR002104">
    <property type="entry name" value="Integrase_catalytic"/>
</dbReference>
<dbReference type="PANTHER" id="PTHR30349">
    <property type="entry name" value="PHAGE INTEGRASE-RELATED"/>
    <property type="match status" value="1"/>
</dbReference>
<feature type="domain" description="Tyr recombinase" evidence="4">
    <location>
        <begin position="266"/>
        <end position="453"/>
    </location>
</feature>
<dbReference type="Pfam" id="PF00589">
    <property type="entry name" value="Phage_integrase"/>
    <property type="match status" value="1"/>
</dbReference>
<reference evidence="5 6" key="1">
    <citation type="submission" date="2021-07" db="EMBL/GenBank/DDBJ databases">
        <title>Flavobacterium WSW3-B6 sp.nov, isolated from seaweed.</title>
        <authorList>
            <person name="Muhammad N."/>
            <person name="Ho H."/>
            <person name="Lee Y.-J."/>
            <person name="Nguyen T."/>
            <person name="Ho J."/>
            <person name="Kim S.-G."/>
        </authorList>
    </citation>
    <scope>NUCLEOTIDE SEQUENCE [LARGE SCALE GENOMIC DNA]</scope>
    <source>
        <strain evidence="5 6">WSW3-B6</strain>
    </source>
</reference>
<accession>A0ABX8V618</accession>
<comment type="similarity">
    <text evidence="1">Belongs to the 'phage' integrase family.</text>
</comment>
<evidence type="ECO:0000313" key="5">
    <source>
        <dbReference type="EMBL" id="QYJ68283.1"/>
    </source>
</evidence>
<evidence type="ECO:0000256" key="3">
    <source>
        <dbReference type="ARBA" id="ARBA00023172"/>
    </source>
</evidence>
<dbReference type="Gene3D" id="1.10.150.130">
    <property type="match status" value="1"/>
</dbReference>
<evidence type="ECO:0000313" key="6">
    <source>
        <dbReference type="Proteomes" id="UP000825381"/>
    </source>
</evidence>